<comment type="pathway">
    <text evidence="3 14 15">Amino-acid biosynthesis; L-leucine biosynthesis; L-leucine from 3-methyl-2-oxobutanoate: step 3/4.</text>
</comment>
<comment type="subunit">
    <text evidence="5 14 15">Homodimer.</text>
</comment>
<evidence type="ECO:0000256" key="15">
    <source>
        <dbReference type="RuleBase" id="RU004445"/>
    </source>
</evidence>
<feature type="binding site" evidence="14">
    <location>
        <begin position="76"/>
        <end position="89"/>
    </location>
    <ligand>
        <name>NAD(+)</name>
        <dbReference type="ChEBI" id="CHEBI:57540"/>
    </ligand>
</feature>
<evidence type="ECO:0000259" key="16">
    <source>
        <dbReference type="SMART" id="SM01329"/>
    </source>
</evidence>
<feature type="domain" description="Isopropylmalate dehydrogenase-like" evidence="16">
    <location>
        <begin position="4"/>
        <end position="346"/>
    </location>
</feature>
<evidence type="ECO:0000256" key="9">
    <source>
        <dbReference type="ARBA" id="ARBA00022842"/>
    </source>
</evidence>
<dbReference type="RefSeq" id="WP_122101269.1">
    <property type="nucleotide sequence ID" value="NZ_RFLY01000007.1"/>
</dbReference>
<dbReference type="GO" id="GO:0051287">
    <property type="term" value="F:NAD binding"/>
    <property type="evidence" value="ECO:0007669"/>
    <property type="project" value="InterPro"/>
</dbReference>
<feature type="site" description="Important for catalysis" evidence="14">
    <location>
        <position position="186"/>
    </location>
</feature>
<dbReference type="Gene3D" id="3.40.718.10">
    <property type="entry name" value="Isopropylmalate Dehydrogenase"/>
    <property type="match status" value="1"/>
</dbReference>
<keyword evidence="12 14" id="KW-0464">Manganese</keyword>
<organism evidence="17 18">
    <name type="scientific">Solilutibacter pythonis</name>
    <dbReference type="NCBI Taxonomy" id="2483112"/>
    <lineage>
        <taxon>Bacteria</taxon>
        <taxon>Pseudomonadati</taxon>
        <taxon>Pseudomonadota</taxon>
        <taxon>Gammaproteobacteria</taxon>
        <taxon>Lysobacterales</taxon>
        <taxon>Lysobacteraceae</taxon>
        <taxon>Solilutibacter</taxon>
    </lineage>
</organism>
<dbReference type="GO" id="GO:0005829">
    <property type="term" value="C:cytosol"/>
    <property type="evidence" value="ECO:0007669"/>
    <property type="project" value="TreeGrafter"/>
</dbReference>
<evidence type="ECO:0000313" key="18">
    <source>
        <dbReference type="Proteomes" id="UP000275012"/>
    </source>
</evidence>
<comment type="subcellular location">
    <subcellularLocation>
        <location evidence="14">Cytoplasm</location>
    </subcellularLocation>
</comment>
<feature type="binding site" evidence="14">
    <location>
        <position position="134"/>
    </location>
    <ligand>
        <name>substrate</name>
    </ligand>
</feature>
<proteinExistence type="inferred from homology"/>
<keyword evidence="13 14" id="KW-0100">Branched-chain amino acid biosynthesis</keyword>
<evidence type="ECO:0000256" key="6">
    <source>
        <dbReference type="ARBA" id="ARBA00022430"/>
    </source>
</evidence>
<comment type="cofactor">
    <cofactor evidence="14 15">
        <name>Mg(2+)</name>
        <dbReference type="ChEBI" id="CHEBI:18420"/>
    </cofactor>
    <cofactor evidence="14 15">
        <name>Mn(2+)</name>
        <dbReference type="ChEBI" id="CHEBI:29035"/>
    </cofactor>
    <text evidence="14 15">Binds 1 Mg(2+) or Mn(2+) ion per subunit.</text>
</comment>
<dbReference type="GO" id="GO:0000287">
    <property type="term" value="F:magnesium ion binding"/>
    <property type="evidence" value="ECO:0007669"/>
    <property type="project" value="InterPro"/>
</dbReference>
<dbReference type="InterPro" id="IPR019818">
    <property type="entry name" value="IsoCit/isopropylmalate_DH_CS"/>
</dbReference>
<evidence type="ECO:0000256" key="8">
    <source>
        <dbReference type="ARBA" id="ARBA00022723"/>
    </source>
</evidence>
<evidence type="ECO:0000256" key="11">
    <source>
        <dbReference type="ARBA" id="ARBA00023027"/>
    </source>
</evidence>
<keyword evidence="9 14" id="KW-0460">Magnesium</keyword>
<dbReference type="EC" id="1.1.1.85" evidence="14"/>
<dbReference type="EMBL" id="RFLY01000007">
    <property type="protein sequence ID" value="RMH93109.1"/>
    <property type="molecule type" value="Genomic_DNA"/>
</dbReference>
<feature type="binding site" evidence="14">
    <location>
        <position position="106"/>
    </location>
    <ligand>
        <name>substrate</name>
    </ligand>
</feature>
<evidence type="ECO:0000256" key="10">
    <source>
        <dbReference type="ARBA" id="ARBA00023002"/>
    </source>
</evidence>
<name>A0A3M2I0F0_9GAMM</name>
<dbReference type="PANTHER" id="PTHR42979">
    <property type="entry name" value="3-ISOPROPYLMALATE DEHYDROGENASE"/>
    <property type="match status" value="1"/>
</dbReference>
<feature type="binding site" evidence="14">
    <location>
        <position position="219"/>
    </location>
    <ligand>
        <name>substrate</name>
    </ligand>
</feature>
<dbReference type="PANTHER" id="PTHR42979:SF1">
    <property type="entry name" value="3-ISOPROPYLMALATE DEHYDROGENASE"/>
    <property type="match status" value="1"/>
</dbReference>
<evidence type="ECO:0000256" key="3">
    <source>
        <dbReference type="ARBA" id="ARBA00004762"/>
    </source>
</evidence>
<evidence type="ECO:0000256" key="13">
    <source>
        <dbReference type="ARBA" id="ARBA00023304"/>
    </source>
</evidence>
<feature type="binding site" evidence="14">
    <location>
        <position position="243"/>
    </location>
    <ligand>
        <name>Mg(2+)</name>
        <dbReference type="ChEBI" id="CHEBI:18420"/>
    </ligand>
</feature>
<dbReference type="AlphaFoldDB" id="A0A3M2I0F0"/>
<keyword evidence="18" id="KW-1185">Reference proteome</keyword>
<gene>
    <name evidence="14 17" type="primary">leuB</name>
    <name evidence="17" type="ORF">EBB59_06090</name>
</gene>
<feature type="binding site" evidence="14">
    <location>
        <position position="96"/>
    </location>
    <ligand>
        <name>substrate</name>
    </ligand>
</feature>
<comment type="caution">
    <text evidence="17">The sequence shown here is derived from an EMBL/GenBank/DDBJ whole genome shotgun (WGS) entry which is preliminary data.</text>
</comment>
<dbReference type="InterPro" id="IPR004429">
    <property type="entry name" value="Isopropylmalate_DH"/>
</dbReference>
<comment type="similarity">
    <text evidence="4 14">Belongs to the isocitrate and isopropylmalate dehydrogenases family. LeuB type 1 subfamily.</text>
</comment>
<sequence length="361" mass="38049">MHADIAVLPGDGIGPEVCAAAVEVLRAVAARHGHRFHFHTHAIGGDAIDSSGEPLPAATLAACQSADAILLGAVGGPKWSDPNARIRPEQGLLALRKALGLYANLRPVKPLPKLAEASPIKPHLLIGVDLMVVRELTGGIYFGEKSREGDSARDVCTYSVAEIERIVRRACQLAMGRRRRVTSVDKANVLETSRLWRDVASRVAAEEFPEVTLEHQLVDSMAMHLIGQPRAYDVIVTENMFGDILTDEASMLAGSMGLLASASLGEGRRGLYEPIHGSAPDIAGRGVANPIGAILSAALLLRHSLGLETEAACIEQAVAAALAHAPLTPDLQPGGSANTTRLAQAVVAELDSAYPGILLRD</sequence>
<dbReference type="UniPathway" id="UPA00048">
    <property type="reaction ID" value="UER00072"/>
</dbReference>
<feature type="binding site" evidence="14">
    <location>
        <position position="219"/>
    </location>
    <ligand>
        <name>Mg(2+)</name>
        <dbReference type="ChEBI" id="CHEBI:18420"/>
    </ligand>
</feature>
<feature type="site" description="Important for catalysis" evidence="14">
    <location>
        <position position="141"/>
    </location>
</feature>
<keyword evidence="10 14" id="KW-0560">Oxidoreductase</keyword>
<evidence type="ECO:0000256" key="7">
    <source>
        <dbReference type="ARBA" id="ARBA00022605"/>
    </source>
</evidence>
<evidence type="ECO:0000313" key="17">
    <source>
        <dbReference type="EMBL" id="RMH93109.1"/>
    </source>
</evidence>
<dbReference type="SMART" id="SM01329">
    <property type="entry name" value="Iso_dh"/>
    <property type="match status" value="1"/>
</dbReference>
<dbReference type="PROSITE" id="PS00470">
    <property type="entry name" value="IDH_IMDH"/>
    <property type="match status" value="1"/>
</dbReference>
<dbReference type="GO" id="GO:0003862">
    <property type="term" value="F:3-isopropylmalate dehydrogenase activity"/>
    <property type="evidence" value="ECO:0007669"/>
    <property type="project" value="UniProtKB-UniRule"/>
</dbReference>
<evidence type="ECO:0000256" key="2">
    <source>
        <dbReference type="ARBA" id="ARBA00001936"/>
    </source>
</evidence>
<dbReference type="Proteomes" id="UP000275012">
    <property type="component" value="Unassembled WGS sequence"/>
</dbReference>
<dbReference type="GO" id="GO:0009098">
    <property type="term" value="P:L-leucine biosynthetic process"/>
    <property type="evidence" value="ECO:0007669"/>
    <property type="project" value="UniProtKB-UniRule"/>
</dbReference>
<accession>A0A3M2I0F0</accession>
<evidence type="ECO:0000256" key="14">
    <source>
        <dbReference type="HAMAP-Rule" id="MF_01033"/>
    </source>
</evidence>
<evidence type="ECO:0000256" key="1">
    <source>
        <dbReference type="ARBA" id="ARBA00000624"/>
    </source>
</evidence>
<dbReference type="Pfam" id="PF00180">
    <property type="entry name" value="Iso_dh"/>
    <property type="match status" value="1"/>
</dbReference>
<keyword evidence="11 14" id="KW-0520">NAD</keyword>
<dbReference type="InterPro" id="IPR024084">
    <property type="entry name" value="IsoPropMal-DH-like_dom"/>
</dbReference>
<comment type="catalytic activity">
    <reaction evidence="1 14 15">
        <text>(2R,3S)-3-isopropylmalate + NAD(+) = 4-methyl-2-oxopentanoate + CO2 + NADH</text>
        <dbReference type="Rhea" id="RHEA:32271"/>
        <dbReference type="ChEBI" id="CHEBI:16526"/>
        <dbReference type="ChEBI" id="CHEBI:17865"/>
        <dbReference type="ChEBI" id="CHEBI:35121"/>
        <dbReference type="ChEBI" id="CHEBI:57540"/>
        <dbReference type="ChEBI" id="CHEBI:57945"/>
        <dbReference type="EC" id="1.1.1.85"/>
    </reaction>
</comment>
<evidence type="ECO:0000256" key="4">
    <source>
        <dbReference type="ARBA" id="ARBA00008319"/>
    </source>
</evidence>
<evidence type="ECO:0000256" key="5">
    <source>
        <dbReference type="ARBA" id="ARBA00011738"/>
    </source>
</evidence>
<protein>
    <recommendedName>
        <fullName evidence="14">3-isopropylmalate dehydrogenase</fullName>
        <ecNumber evidence="14">1.1.1.85</ecNumber>
    </recommendedName>
    <alternativeName>
        <fullName evidence="14">3-IPM-DH</fullName>
    </alternativeName>
    <alternativeName>
        <fullName evidence="14">Beta-IPM dehydrogenase</fullName>
        <shortName evidence="14">IMDH</shortName>
    </alternativeName>
</protein>
<comment type="cofactor">
    <cofactor evidence="2">
        <name>Mn(2+)</name>
        <dbReference type="ChEBI" id="CHEBI:29035"/>
    </cofactor>
</comment>
<dbReference type="SUPFAM" id="SSF53659">
    <property type="entry name" value="Isocitrate/Isopropylmalate dehydrogenase-like"/>
    <property type="match status" value="1"/>
</dbReference>
<evidence type="ECO:0000256" key="12">
    <source>
        <dbReference type="ARBA" id="ARBA00023211"/>
    </source>
</evidence>
<dbReference type="NCBIfam" id="TIGR00169">
    <property type="entry name" value="leuB"/>
    <property type="match status" value="1"/>
</dbReference>
<dbReference type="FunFam" id="3.40.718.10:FF:000006">
    <property type="entry name" value="3-isopropylmalate dehydrogenase"/>
    <property type="match status" value="1"/>
</dbReference>
<feature type="binding site" evidence="14">
    <location>
        <position position="247"/>
    </location>
    <ligand>
        <name>Mg(2+)</name>
        <dbReference type="ChEBI" id="CHEBI:18420"/>
    </ligand>
</feature>
<dbReference type="OrthoDB" id="9806254at2"/>
<feature type="binding site" evidence="14">
    <location>
        <begin position="277"/>
        <end position="289"/>
    </location>
    <ligand>
        <name>NAD(+)</name>
        <dbReference type="ChEBI" id="CHEBI:57540"/>
    </ligand>
</feature>
<keyword evidence="14" id="KW-0963">Cytoplasm</keyword>
<dbReference type="HAMAP" id="MF_01033">
    <property type="entry name" value="LeuB_type1"/>
    <property type="match status" value="1"/>
</dbReference>
<keyword evidence="6 14" id="KW-0432">Leucine biosynthesis</keyword>
<comment type="function">
    <text evidence="14 15">Catalyzes the oxidation of 3-carboxy-2-hydroxy-4-methylpentanoate (3-isopropylmalate) to 3-carboxy-4-methyl-2-oxopentanoate. The product decarboxylates to 4-methyl-2 oxopentanoate.</text>
</comment>
<keyword evidence="7 14" id="KW-0028">Amino-acid biosynthesis</keyword>
<reference evidence="17 18" key="1">
    <citation type="submission" date="2018-10" db="EMBL/GenBank/DDBJ databases">
        <title>Proposal of Lysobacter pythonis sp. nov. isolated from royal pythons (Python regius).</title>
        <authorList>
            <person name="Hans-Juergen B."/>
            <person name="Huptas C."/>
            <person name="Sandra B."/>
            <person name="Igor L."/>
            <person name="Joachim S."/>
            <person name="Siegfried S."/>
            <person name="Mareike W."/>
            <person name="Peter K."/>
        </authorList>
    </citation>
    <scope>NUCLEOTIDE SEQUENCE [LARGE SCALE GENOMIC DNA]</scope>
    <source>
        <strain evidence="17 18">4284/11</strain>
    </source>
</reference>
<keyword evidence="8 14" id="KW-0479">Metal-binding</keyword>